<dbReference type="EMBL" id="KN822994">
    <property type="protein sequence ID" value="KIO28500.1"/>
    <property type="molecule type" value="Genomic_DNA"/>
</dbReference>
<organism evidence="2 3">
    <name type="scientific">Tulasnella calospora MUT 4182</name>
    <dbReference type="NCBI Taxonomy" id="1051891"/>
    <lineage>
        <taxon>Eukaryota</taxon>
        <taxon>Fungi</taxon>
        <taxon>Dikarya</taxon>
        <taxon>Basidiomycota</taxon>
        <taxon>Agaricomycotina</taxon>
        <taxon>Agaricomycetes</taxon>
        <taxon>Cantharellales</taxon>
        <taxon>Tulasnellaceae</taxon>
        <taxon>Tulasnella</taxon>
    </lineage>
</organism>
<protein>
    <submittedName>
        <fullName evidence="2">Uncharacterized protein</fullName>
    </submittedName>
</protein>
<feature type="region of interest" description="Disordered" evidence="1">
    <location>
        <begin position="51"/>
        <end position="82"/>
    </location>
</feature>
<evidence type="ECO:0000313" key="2">
    <source>
        <dbReference type="EMBL" id="KIO28500.1"/>
    </source>
</evidence>
<dbReference type="PANTHER" id="PTHR33559:SF1">
    <property type="entry name" value="PROTEASOME ASSEMBLY CHAPERONE 4"/>
    <property type="match status" value="1"/>
</dbReference>
<dbReference type="STRING" id="1051891.A0A0C3QCL8"/>
<evidence type="ECO:0000256" key="1">
    <source>
        <dbReference type="SAM" id="MobiDB-lite"/>
    </source>
</evidence>
<dbReference type="InterPro" id="IPR032157">
    <property type="entry name" value="PAC4"/>
</dbReference>
<reference evidence="3" key="2">
    <citation type="submission" date="2015-01" db="EMBL/GenBank/DDBJ databases">
        <title>Evolutionary Origins and Diversification of the Mycorrhizal Mutualists.</title>
        <authorList>
            <consortium name="DOE Joint Genome Institute"/>
            <consortium name="Mycorrhizal Genomics Consortium"/>
            <person name="Kohler A."/>
            <person name="Kuo A."/>
            <person name="Nagy L.G."/>
            <person name="Floudas D."/>
            <person name="Copeland A."/>
            <person name="Barry K.W."/>
            <person name="Cichocki N."/>
            <person name="Veneault-Fourrey C."/>
            <person name="LaButti K."/>
            <person name="Lindquist E.A."/>
            <person name="Lipzen A."/>
            <person name="Lundell T."/>
            <person name="Morin E."/>
            <person name="Murat C."/>
            <person name="Riley R."/>
            <person name="Ohm R."/>
            <person name="Sun H."/>
            <person name="Tunlid A."/>
            <person name="Henrissat B."/>
            <person name="Grigoriev I.V."/>
            <person name="Hibbett D.S."/>
            <person name="Martin F."/>
        </authorList>
    </citation>
    <scope>NUCLEOTIDE SEQUENCE [LARGE SCALE GENOMIC DNA]</scope>
    <source>
        <strain evidence="3">MUT 4182</strain>
    </source>
</reference>
<gene>
    <name evidence="2" type="ORF">M407DRAFT_181313</name>
</gene>
<dbReference type="HOGENOM" id="CLU_120624_0_0_1"/>
<feature type="compositionally biased region" description="Low complexity" evidence="1">
    <location>
        <begin position="69"/>
        <end position="81"/>
    </location>
</feature>
<proteinExistence type="predicted"/>
<evidence type="ECO:0000313" key="3">
    <source>
        <dbReference type="Proteomes" id="UP000054248"/>
    </source>
</evidence>
<dbReference type="AlphaFoldDB" id="A0A0C3QCL8"/>
<reference evidence="2 3" key="1">
    <citation type="submission" date="2014-04" db="EMBL/GenBank/DDBJ databases">
        <authorList>
            <consortium name="DOE Joint Genome Institute"/>
            <person name="Kuo A."/>
            <person name="Girlanda M."/>
            <person name="Perotto S."/>
            <person name="Kohler A."/>
            <person name="Nagy L.G."/>
            <person name="Floudas D."/>
            <person name="Copeland A."/>
            <person name="Barry K.W."/>
            <person name="Cichocki N."/>
            <person name="Veneault-Fourrey C."/>
            <person name="LaButti K."/>
            <person name="Lindquist E.A."/>
            <person name="Lipzen A."/>
            <person name="Lundell T."/>
            <person name="Morin E."/>
            <person name="Murat C."/>
            <person name="Sun H."/>
            <person name="Tunlid A."/>
            <person name="Henrissat B."/>
            <person name="Grigoriev I.V."/>
            <person name="Hibbett D.S."/>
            <person name="Martin F."/>
            <person name="Nordberg H.P."/>
            <person name="Cantor M.N."/>
            <person name="Hua S.X."/>
        </authorList>
    </citation>
    <scope>NUCLEOTIDE SEQUENCE [LARGE SCALE GENOMIC DNA]</scope>
    <source>
        <strain evidence="2 3">MUT 4182</strain>
    </source>
</reference>
<dbReference type="PANTHER" id="PTHR33559">
    <property type="entry name" value="PROTEASOME ASSEMBLY CHAPERONE 4"/>
    <property type="match status" value="1"/>
</dbReference>
<keyword evidence="3" id="KW-1185">Reference proteome</keyword>
<name>A0A0C3QCL8_9AGAM</name>
<dbReference type="GO" id="GO:0043248">
    <property type="term" value="P:proteasome assembly"/>
    <property type="evidence" value="ECO:0007669"/>
    <property type="project" value="InterPro"/>
</dbReference>
<dbReference type="Proteomes" id="UP000054248">
    <property type="component" value="Unassembled WGS sequence"/>
</dbReference>
<accession>A0A0C3QCL8</accession>
<dbReference type="OrthoDB" id="368507at2759"/>
<sequence>METQQDPRIIVHVHYYPPFESSPSSPALVVQVTELVGSYMVWAGTCDEIPGAESEQATSGDSQQRAKDPALASGGPSSSLLEDSVENVELMESRKVKGIHPKVLAVARQGRLTKDWACAMPSLNTLTPGAATSLYRSSESDAALSMAQRLAKRWKKQIILSIDIPQKFENASRVTLEVEKRIGMSLNKVEGKSSG</sequence>
<dbReference type="Pfam" id="PF16093">
    <property type="entry name" value="PAC4"/>
    <property type="match status" value="1"/>
</dbReference>